<protein>
    <submittedName>
        <fullName evidence="1">SRPBCC family protein</fullName>
    </submittedName>
</protein>
<dbReference type="RefSeq" id="WP_273669442.1">
    <property type="nucleotide sequence ID" value="NZ_JAQQXR010000001.1"/>
</dbReference>
<dbReference type="Gene3D" id="3.30.530.20">
    <property type="match status" value="1"/>
</dbReference>
<accession>A0ABT5JVR2</accession>
<keyword evidence="2" id="KW-1185">Reference proteome</keyword>
<dbReference type="CDD" id="cd07818">
    <property type="entry name" value="SRPBCC_1"/>
    <property type="match status" value="1"/>
</dbReference>
<dbReference type="Proteomes" id="UP001221208">
    <property type="component" value="Unassembled WGS sequence"/>
</dbReference>
<comment type="caution">
    <text evidence="1">The sequence shown here is derived from an EMBL/GenBank/DDBJ whole genome shotgun (WGS) entry which is preliminary data.</text>
</comment>
<sequence length="188" mass="21242">MGIDLTLKFSEEYMLKKTAVVSSFLFFLLAVFAAGQPSTYKLQREVTIKAPPEKVMALINDLHNWALWAPWEGDDSQLSRTFIGAELGKGAAYLWQDKEERSSGRIEITDSFHPSRVFVDFDFLQPEQIHSSAEFTLVSFGNSTKVVWQMRGPTSFWTKLKGLFGRREHPLGGSFESGLARMKAVAEK</sequence>
<dbReference type="Pfam" id="PF10604">
    <property type="entry name" value="Polyketide_cyc2"/>
    <property type="match status" value="1"/>
</dbReference>
<dbReference type="SUPFAM" id="SSF55961">
    <property type="entry name" value="Bet v1-like"/>
    <property type="match status" value="1"/>
</dbReference>
<evidence type="ECO:0000313" key="2">
    <source>
        <dbReference type="Proteomes" id="UP001221208"/>
    </source>
</evidence>
<reference evidence="1 2" key="1">
    <citation type="submission" date="2022-10" db="EMBL/GenBank/DDBJ databases">
        <title>Janthinobacterium sp. hw3 Genome sequencing.</title>
        <authorList>
            <person name="Park S."/>
        </authorList>
    </citation>
    <scope>NUCLEOTIDE SEQUENCE [LARGE SCALE GENOMIC DNA]</scope>
    <source>
        <strain evidence="2">hw3</strain>
    </source>
</reference>
<proteinExistence type="predicted"/>
<dbReference type="EMBL" id="JAQQXR010000001">
    <property type="protein sequence ID" value="MDC8756804.1"/>
    <property type="molecule type" value="Genomic_DNA"/>
</dbReference>
<dbReference type="InterPro" id="IPR019587">
    <property type="entry name" value="Polyketide_cyclase/dehydratase"/>
</dbReference>
<dbReference type="InterPro" id="IPR023393">
    <property type="entry name" value="START-like_dom_sf"/>
</dbReference>
<organism evidence="1 2">
    <name type="scientific">Janthinobacterium fluminis</name>
    <dbReference type="NCBI Taxonomy" id="2987524"/>
    <lineage>
        <taxon>Bacteria</taxon>
        <taxon>Pseudomonadati</taxon>
        <taxon>Pseudomonadota</taxon>
        <taxon>Betaproteobacteria</taxon>
        <taxon>Burkholderiales</taxon>
        <taxon>Oxalobacteraceae</taxon>
        <taxon>Janthinobacterium</taxon>
    </lineage>
</organism>
<name>A0ABT5JVR2_9BURK</name>
<gene>
    <name evidence="1" type="ORF">OIK44_04290</name>
</gene>
<evidence type="ECO:0000313" key="1">
    <source>
        <dbReference type="EMBL" id="MDC8756804.1"/>
    </source>
</evidence>